<gene>
    <name evidence="3" type="ORF">D5F01_LYC13013</name>
</gene>
<feature type="domain" description="Sodium/hydrogen exchanger regulatory region" evidence="2">
    <location>
        <begin position="12"/>
        <end position="101"/>
    </location>
</feature>
<evidence type="ECO:0000259" key="2">
    <source>
        <dbReference type="Pfam" id="PF16644"/>
    </source>
</evidence>
<feature type="region of interest" description="Disordered" evidence="1">
    <location>
        <begin position="96"/>
        <end position="124"/>
    </location>
</feature>
<feature type="region of interest" description="Disordered" evidence="1">
    <location>
        <begin position="145"/>
        <end position="216"/>
    </location>
</feature>
<feature type="region of interest" description="Disordered" evidence="1">
    <location>
        <begin position="1"/>
        <end position="27"/>
    </location>
</feature>
<sequence>MQNIQPKKPPPPKPVERALPQLPKGREEEIRKILRSNLQRTRQRLRSYNRHTLVADPYEDGLGDLLIKKQKMIELEKKIKDMNNYLTVPAAASDSPTMRRARLASGSDTDFKPAQQQKGNTICPDPQAYNMKPQSDSVPTIQVDLASPQSPDSVNLMDEFRKAKQQEDDEQGLMMKPPSGPNKPGEAGEPREQKLIRCLSDPGPSADEEEDEPFLP</sequence>
<dbReference type="GO" id="GO:0016020">
    <property type="term" value="C:membrane"/>
    <property type="evidence" value="ECO:0007669"/>
    <property type="project" value="InterPro"/>
</dbReference>
<evidence type="ECO:0000313" key="3">
    <source>
        <dbReference type="EMBL" id="KAE8289133.1"/>
    </source>
</evidence>
<organism evidence="3 4">
    <name type="scientific">Larimichthys crocea</name>
    <name type="common">Large yellow croaker</name>
    <name type="synonym">Pseudosciaena crocea</name>
    <dbReference type="NCBI Taxonomy" id="215358"/>
    <lineage>
        <taxon>Eukaryota</taxon>
        <taxon>Metazoa</taxon>
        <taxon>Chordata</taxon>
        <taxon>Craniata</taxon>
        <taxon>Vertebrata</taxon>
        <taxon>Euteleostomi</taxon>
        <taxon>Actinopterygii</taxon>
        <taxon>Neopterygii</taxon>
        <taxon>Teleostei</taxon>
        <taxon>Neoteleostei</taxon>
        <taxon>Acanthomorphata</taxon>
        <taxon>Eupercaria</taxon>
        <taxon>Sciaenidae</taxon>
        <taxon>Larimichthys</taxon>
    </lineage>
</organism>
<dbReference type="Gene3D" id="6.10.250.2020">
    <property type="match status" value="1"/>
</dbReference>
<dbReference type="EMBL" id="REGW02000012">
    <property type="protein sequence ID" value="KAE8289133.1"/>
    <property type="molecule type" value="Genomic_DNA"/>
</dbReference>
<dbReference type="Pfam" id="PF16644">
    <property type="entry name" value="NEXCaM_BD"/>
    <property type="match status" value="1"/>
</dbReference>
<dbReference type="GO" id="GO:0006885">
    <property type="term" value="P:regulation of pH"/>
    <property type="evidence" value="ECO:0007669"/>
    <property type="project" value="InterPro"/>
</dbReference>
<dbReference type="GO" id="GO:0015385">
    <property type="term" value="F:sodium:proton antiporter activity"/>
    <property type="evidence" value="ECO:0007669"/>
    <property type="project" value="InterPro"/>
</dbReference>
<proteinExistence type="predicted"/>
<evidence type="ECO:0000256" key="1">
    <source>
        <dbReference type="SAM" id="MobiDB-lite"/>
    </source>
</evidence>
<comment type="caution">
    <text evidence="3">The sequence shown here is derived from an EMBL/GenBank/DDBJ whole genome shotgun (WGS) entry which is preliminary data.</text>
</comment>
<accession>A0A6G0ICU7</accession>
<dbReference type="Proteomes" id="UP000424527">
    <property type="component" value="Unassembled WGS sequence"/>
</dbReference>
<protein>
    <submittedName>
        <fullName evidence="3">Sodium/hydrogen exchanger 1 Na(+)/H(+) exchanger 1</fullName>
    </submittedName>
</protein>
<feature type="compositionally biased region" description="Basic and acidic residues" evidence="1">
    <location>
        <begin position="186"/>
        <end position="195"/>
    </location>
</feature>
<keyword evidence="4" id="KW-1185">Reference proteome</keyword>
<reference evidence="3 4" key="1">
    <citation type="submission" date="2019-07" db="EMBL/GenBank/DDBJ databases">
        <title>Chromosome genome assembly for large yellow croaker.</title>
        <authorList>
            <person name="Xiao S."/>
        </authorList>
    </citation>
    <scope>NUCLEOTIDE SEQUENCE [LARGE SCALE GENOMIC DNA]</scope>
    <source>
        <strain evidence="3">JMULYC20181020</strain>
        <tissue evidence="3">Muscle</tissue>
    </source>
</reference>
<dbReference type="AlphaFoldDB" id="A0A6G0ICU7"/>
<dbReference type="InterPro" id="IPR001970">
    <property type="entry name" value="NHE-1-like"/>
</dbReference>
<dbReference type="PRINTS" id="PR01085">
    <property type="entry name" value="NAHEXCHNGR1"/>
</dbReference>
<feature type="compositionally biased region" description="Acidic residues" evidence="1">
    <location>
        <begin position="206"/>
        <end position="216"/>
    </location>
</feature>
<dbReference type="InterPro" id="IPR032103">
    <property type="entry name" value="NHE_CaM-bd"/>
</dbReference>
<name>A0A6G0ICU7_LARCR</name>
<evidence type="ECO:0000313" key="4">
    <source>
        <dbReference type="Proteomes" id="UP000424527"/>
    </source>
</evidence>